<name>A0A455RG00_9STRA</name>
<evidence type="ECO:0000259" key="2">
    <source>
        <dbReference type="Pfam" id="PF01458"/>
    </source>
</evidence>
<protein>
    <submittedName>
        <fullName evidence="3">SufB protein</fullName>
    </submittedName>
</protein>
<proteinExistence type="inferred from homology"/>
<keyword evidence="3" id="KW-0934">Plastid</keyword>
<dbReference type="InterPro" id="IPR037284">
    <property type="entry name" value="SUF_FeS_clus_asmbl_SufBD_sf"/>
</dbReference>
<dbReference type="Pfam" id="PF01458">
    <property type="entry name" value="SUFBD_core"/>
    <property type="match status" value="1"/>
</dbReference>
<dbReference type="InterPro" id="IPR000825">
    <property type="entry name" value="SUF_FeS_clus_asmbl_SufBD_core"/>
</dbReference>
<dbReference type="SUPFAM" id="SSF101960">
    <property type="entry name" value="Stabilizer of iron transporter SufD"/>
    <property type="match status" value="1"/>
</dbReference>
<dbReference type="AlphaFoldDB" id="A0A455RG00"/>
<evidence type="ECO:0000256" key="1">
    <source>
        <dbReference type="ARBA" id="ARBA00043967"/>
    </source>
</evidence>
<accession>A0A455RG00</accession>
<reference evidence="3" key="1">
    <citation type="journal article" date="2019" name="Proc. Natl. Acad. Sci. U.S.A.">
        <title>Principles of plastid reductive evolution illuminated by nonphotosynthetic chrysophytes.</title>
        <authorList>
            <person name="Dorrell R.G."/>
            <person name="Azuma T."/>
            <person name="Nomura M."/>
            <person name="Audren de Kerdre G."/>
            <person name="Paoli L."/>
            <person name="Yang S."/>
            <person name="Bowler C."/>
            <person name="Ishii K."/>
            <person name="Miyashita H."/>
            <person name="Gile G.H."/>
            <person name="Kamikawa R."/>
        </authorList>
    </citation>
    <scope>NUCLEOTIDE SEQUENCE</scope>
    <source>
        <strain evidence="3">NIES-1846</strain>
    </source>
</reference>
<evidence type="ECO:0000313" key="3">
    <source>
        <dbReference type="EMBL" id="BBH43101.1"/>
    </source>
</evidence>
<dbReference type="PANTHER" id="PTHR30508:SF1">
    <property type="entry name" value="UPF0051 PROTEIN ABCI8, CHLOROPLASTIC-RELATED"/>
    <property type="match status" value="1"/>
</dbReference>
<feature type="domain" description="SUF system FeS cluster assembly SufBD core" evidence="2">
    <location>
        <begin position="210"/>
        <end position="442"/>
    </location>
</feature>
<dbReference type="InterPro" id="IPR055346">
    <property type="entry name" value="Fe-S_cluster_assembly_SufBD"/>
</dbReference>
<dbReference type="InterPro" id="IPR010231">
    <property type="entry name" value="SUF_FeS_clus_asmbl_SufB"/>
</dbReference>
<geneLocation type="plastid" evidence="3"/>
<comment type="similarity">
    <text evidence="1">Belongs to the iron-sulfur cluster assembly SufBD family.</text>
</comment>
<dbReference type="NCBIfam" id="TIGR01980">
    <property type="entry name" value="sufB"/>
    <property type="match status" value="1"/>
</dbReference>
<gene>
    <name evidence="3" type="primary">sufB</name>
</gene>
<sequence>MVLKTKYYLKKKEYIFYLNVYKLKKNSINNYFSLGINKIILTFLSLKKKESQFFYFFRNISFNFWQKKKTPLWTCLQIKSINYNKILFYNKSSLMNFYLLTPKLLKIFQKLNIFKINLNLNLNLAVDIVFDSLSILTLYQQKLAKYGIIFSSISEALILDKFILQHYLGKCIHFIDNYYTTLNSAVFSDGSFCYIPQKIICPLDLSTYFQINNKKLGQFERTLIICEKYSKVNYIEGCTAKKHINTQLHAAVVELFSLHNSNINYSTIQNWYKGTKYKKGGVYNFVTKRGIALGILSKIIWLQIELGSSITWKYPSSILLGKNSYSEFYSLTITKYFQQTDTGTKMIHLGAFSKSKILSKTILFNDSKNIFRSLIKIGNKAHFSKSYSQCDSFLFQKKTLSLTYPLINISNSTSILEHEAKISTLTEIEFFYLLQRGINLNTIFLLILFNFCKDIILKLPLELMSEITFLLKKTFKKNYIYD</sequence>
<dbReference type="EMBL" id="AP019363">
    <property type="protein sequence ID" value="BBH43101.1"/>
    <property type="molecule type" value="Genomic_DNA"/>
</dbReference>
<dbReference type="PANTHER" id="PTHR30508">
    <property type="entry name" value="FES CLUSTER ASSEMBLY PROTEIN SUF"/>
    <property type="match status" value="1"/>
</dbReference>
<organism evidence="3">
    <name type="scientific">Spumella sp. NIES-1846</name>
    <dbReference type="NCBI Taxonomy" id="2490549"/>
    <lineage>
        <taxon>Eukaryota</taxon>
        <taxon>Sar</taxon>
        <taxon>Stramenopiles</taxon>
        <taxon>Ochrophyta</taxon>
        <taxon>Chrysophyceae</taxon>
        <taxon>Chromulinales</taxon>
        <taxon>Chromulinaceae</taxon>
        <taxon>Spumella</taxon>
    </lineage>
</organism>
<dbReference type="GO" id="GO:0016226">
    <property type="term" value="P:iron-sulfur cluster assembly"/>
    <property type="evidence" value="ECO:0007669"/>
    <property type="project" value="InterPro"/>
</dbReference>